<organism evidence="1 2">
    <name type="scientific">Paenibacillus auburnensis</name>
    <dbReference type="NCBI Taxonomy" id="2905649"/>
    <lineage>
        <taxon>Bacteria</taxon>
        <taxon>Bacillati</taxon>
        <taxon>Bacillota</taxon>
        <taxon>Bacilli</taxon>
        <taxon>Bacillales</taxon>
        <taxon>Paenibacillaceae</taxon>
        <taxon>Paenibacillus</taxon>
    </lineage>
</organism>
<reference evidence="1" key="1">
    <citation type="submission" date="2022-01" db="EMBL/GenBank/DDBJ databases">
        <authorList>
            <person name="Criscuolo A."/>
        </authorList>
    </citation>
    <scope>NUCLEOTIDE SEQUENCE</scope>
    <source>
        <strain evidence="1">CIP111892</strain>
    </source>
</reference>
<protein>
    <submittedName>
        <fullName evidence="1">Uncharacterized protein</fullName>
    </submittedName>
</protein>
<name>A0ABN8GMD9_9BACL</name>
<dbReference type="EMBL" id="CAKMMG010000005">
    <property type="protein sequence ID" value="CAH1212542.1"/>
    <property type="molecule type" value="Genomic_DNA"/>
</dbReference>
<proteinExistence type="predicted"/>
<evidence type="ECO:0000313" key="2">
    <source>
        <dbReference type="Proteomes" id="UP000838324"/>
    </source>
</evidence>
<comment type="caution">
    <text evidence="1">The sequence shown here is derived from an EMBL/GenBank/DDBJ whole genome shotgun (WGS) entry which is preliminary data.</text>
</comment>
<gene>
    <name evidence="1" type="ORF">PAECIP111892_03773</name>
</gene>
<evidence type="ECO:0000313" key="1">
    <source>
        <dbReference type="EMBL" id="CAH1212542.1"/>
    </source>
</evidence>
<keyword evidence="2" id="KW-1185">Reference proteome</keyword>
<accession>A0ABN8GMD9</accession>
<dbReference type="Proteomes" id="UP000838324">
    <property type="component" value="Unassembled WGS sequence"/>
</dbReference>
<sequence length="80" mass="8672">MDFAIQTILTVQSTIESLRVALWPFSTVQSAIKFGIVSESAVRKLSLREWRRRNSLSAVQAAAAGFADDQGGLNDKGAAF</sequence>